<evidence type="ECO:0000259" key="1">
    <source>
        <dbReference type="Pfam" id="PF00561"/>
    </source>
</evidence>
<dbReference type="EMBL" id="SRKY01000002">
    <property type="protein sequence ID" value="THH37127.1"/>
    <property type="molecule type" value="Genomic_DNA"/>
</dbReference>
<dbReference type="InterPro" id="IPR000073">
    <property type="entry name" value="AB_hydrolase_1"/>
</dbReference>
<evidence type="ECO:0000313" key="2">
    <source>
        <dbReference type="EMBL" id="THH37127.1"/>
    </source>
</evidence>
<feature type="domain" description="AB hydrolase-1" evidence="1">
    <location>
        <begin position="22"/>
        <end position="260"/>
    </location>
</feature>
<name>A0A4S4NEY5_9RHOB</name>
<dbReference type="Pfam" id="PF00561">
    <property type="entry name" value="Abhydrolase_1"/>
    <property type="match status" value="1"/>
</dbReference>
<dbReference type="InterPro" id="IPR050228">
    <property type="entry name" value="Carboxylesterase_BioH"/>
</dbReference>
<sequence length="274" mass="30015">MSRFTTSDGLSLHYEDSGDGLPVLCLAGLTRTSRDFDYVAPHLAGVRLIRMDYRGRGQSDWGKEWAEYALPIEVRDVMELLEHLGLPKVAVLGTSRGGLNAMGMAAAAPDVLLGVAFNDVGPVIEDKGLDVIAEYIGRHPHAATHEQMAAALAHVMQGFDNVPADRWLQEARTQYRQTDTGLEITYDPRLRDATLAAREAGLPDLWPFFDALPDVPLAVIRGANSELLSEETVAQMKARRPNILTTTVPGRGHVPFLDEPESVSTLTTWIEAMT</sequence>
<keyword evidence="3" id="KW-1185">Reference proteome</keyword>
<dbReference type="InterPro" id="IPR029058">
    <property type="entry name" value="AB_hydrolase_fold"/>
</dbReference>
<dbReference type="SUPFAM" id="SSF53474">
    <property type="entry name" value="alpha/beta-Hydrolases"/>
    <property type="match status" value="1"/>
</dbReference>
<dbReference type="OrthoDB" id="9791366at2"/>
<dbReference type="RefSeq" id="WP_136462726.1">
    <property type="nucleotide sequence ID" value="NZ_SRKY01000002.1"/>
</dbReference>
<dbReference type="PANTHER" id="PTHR43194">
    <property type="entry name" value="HYDROLASE ALPHA/BETA FOLD FAMILY"/>
    <property type="match status" value="1"/>
</dbReference>
<evidence type="ECO:0000313" key="3">
    <source>
        <dbReference type="Proteomes" id="UP000306602"/>
    </source>
</evidence>
<dbReference type="AlphaFoldDB" id="A0A4S4NEY5"/>
<protein>
    <submittedName>
        <fullName evidence="2">Alpha/beta hydrolase</fullName>
    </submittedName>
</protein>
<dbReference type="Proteomes" id="UP000306602">
    <property type="component" value="Unassembled WGS sequence"/>
</dbReference>
<dbReference type="GO" id="GO:0016787">
    <property type="term" value="F:hydrolase activity"/>
    <property type="evidence" value="ECO:0007669"/>
    <property type="project" value="UniProtKB-KW"/>
</dbReference>
<keyword evidence="2" id="KW-0378">Hydrolase</keyword>
<accession>A0A4S4NEY5</accession>
<comment type="caution">
    <text evidence="2">The sequence shown here is derived from an EMBL/GenBank/DDBJ whole genome shotgun (WGS) entry which is preliminary data.</text>
</comment>
<dbReference type="Gene3D" id="3.40.50.1820">
    <property type="entry name" value="alpha/beta hydrolase"/>
    <property type="match status" value="1"/>
</dbReference>
<gene>
    <name evidence="2" type="ORF">E4Z66_09350</name>
</gene>
<reference evidence="2 3" key="1">
    <citation type="submission" date="2019-04" db="EMBL/GenBank/DDBJ databases">
        <title>Shimia ponticola sp. nov., isolated from seawater.</title>
        <authorList>
            <person name="Kim Y.-O."/>
            <person name="Yoon J.-H."/>
        </authorList>
    </citation>
    <scope>NUCLEOTIDE SEQUENCE [LARGE SCALE GENOMIC DNA]</scope>
    <source>
        <strain evidence="2 3">MYP11</strain>
    </source>
</reference>
<dbReference type="PANTHER" id="PTHR43194:SF2">
    <property type="entry name" value="PEROXISOMAL MEMBRANE PROTEIN LPX1"/>
    <property type="match status" value="1"/>
</dbReference>
<proteinExistence type="predicted"/>
<organism evidence="2 3">
    <name type="scientific">Aliishimia ponticola</name>
    <dbReference type="NCBI Taxonomy" id="2499833"/>
    <lineage>
        <taxon>Bacteria</taxon>
        <taxon>Pseudomonadati</taxon>
        <taxon>Pseudomonadota</taxon>
        <taxon>Alphaproteobacteria</taxon>
        <taxon>Rhodobacterales</taxon>
        <taxon>Paracoccaceae</taxon>
        <taxon>Aliishimia</taxon>
    </lineage>
</organism>